<accession>A0A3N6NQI8</accession>
<keyword evidence="3" id="KW-1185">Reference proteome</keyword>
<protein>
    <recommendedName>
        <fullName evidence="1">C-type lectin domain-containing protein</fullName>
    </recommendedName>
</protein>
<dbReference type="Proteomes" id="UP000269154">
    <property type="component" value="Unassembled WGS sequence"/>
</dbReference>
<proteinExistence type="predicted"/>
<dbReference type="SUPFAM" id="SSF56436">
    <property type="entry name" value="C-type lectin-like"/>
    <property type="match status" value="1"/>
</dbReference>
<dbReference type="InterPro" id="IPR001304">
    <property type="entry name" value="C-type_lectin-like"/>
</dbReference>
<dbReference type="OrthoDB" id="500962at2"/>
<dbReference type="InterPro" id="IPR016187">
    <property type="entry name" value="CTDL_fold"/>
</dbReference>
<dbReference type="RefSeq" id="WP_124145476.1">
    <property type="nucleotide sequence ID" value="NZ_CAWOKI010000089.1"/>
</dbReference>
<reference evidence="2 3" key="1">
    <citation type="journal article" date="2018" name="ACS Chem. Biol.">
        <title>Ketoreductase domain dysfunction expands chemodiversity: malyngamide biosynthesis in the cyanobacterium Okeania hirsuta.</title>
        <authorList>
            <person name="Moss N.A."/>
            <person name="Leao T."/>
            <person name="Rankin M."/>
            <person name="McCullough T.M."/>
            <person name="Qu P."/>
            <person name="Korobeynikov A."/>
            <person name="Smith J.L."/>
            <person name="Gerwick L."/>
            <person name="Gerwick W.H."/>
        </authorList>
    </citation>
    <scope>NUCLEOTIDE SEQUENCE [LARGE SCALE GENOMIC DNA]</scope>
    <source>
        <strain evidence="2 3">PAB10Feb10-1</strain>
    </source>
</reference>
<gene>
    <name evidence="2" type="ORF">D5R40_15320</name>
</gene>
<evidence type="ECO:0000313" key="3">
    <source>
        <dbReference type="Proteomes" id="UP000269154"/>
    </source>
</evidence>
<dbReference type="EMBL" id="RCBY01000079">
    <property type="protein sequence ID" value="RQH42177.1"/>
    <property type="molecule type" value="Genomic_DNA"/>
</dbReference>
<name>A0A3N6NQI8_9CYAN</name>
<evidence type="ECO:0000259" key="1">
    <source>
        <dbReference type="PROSITE" id="PS50041"/>
    </source>
</evidence>
<dbReference type="PANTHER" id="PTHR22802:SF456">
    <property type="entry name" value="FI01427P"/>
    <property type="match status" value="1"/>
</dbReference>
<dbReference type="PROSITE" id="PS50041">
    <property type="entry name" value="C_TYPE_LECTIN_2"/>
    <property type="match status" value="1"/>
</dbReference>
<dbReference type="Pfam" id="PF00059">
    <property type="entry name" value="Lectin_C"/>
    <property type="match status" value="1"/>
</dbReference>
<dbReference type="InterPro" id="IPR051004">
    <property type="entry name" value="DC-SIGN_domain-containing"/>
</dbReference>
<comment type="caution">
    <text evidence="2">The sequence shown here is derived from an EMBL/GenBank/DDBJ whole genome shotgun (WGS) entry which is preliminary data.</text>
</comment>
<dbReference type="AlphaFoldDB" id="A0A3N6NQI8"/>
<feature type="domain" description="C-type lectin" evidence="1">
    <location>
        <begin position="70"/>
        <end position="203"/>
    </location>
</feature>
<sequence length="256" mass="28297">MIKQVGLIIHIVMKIQNSENPIGIALWPPTYFCRLVVNTMIKKLSFATIGAILISLGISKTASAALFFSDTGHYYEYVSVPERLTWQEAKIAAENKYFNGFQGYLVTITSAAESDFVNSIATNDLDQVSEGWIGASDASEEGVWKWVTGPEAGMQFWQGSAAPQGSVVNNSYANWSILEPNNTPNTDDGEDFAQISFTGFWNDLASNDDWQVSGYYIEYGGLATVPVYEPTGVLSLFVFSGLGLYRSWQCKLEKKK</sequence>
<organism evidence="2 3">
    <name type="scientific">Okeania hirsuta</name>
    <dbReference type="NCBI Taxonomy" id="1458930"/>
    <lineage>
        <taxon>Bacteria</taxon>
        <taxon>Bacillati</taxon>
        <taxon>Cyanobacteriota</taxon>
        <taxon>Cyanophyceae</taxon>
        <taxon>Oscillatoriophycideae</taxon>
        <taxon>Oscillatoriales</taxon>
        <taxon>Microcoleaceae</taxon>
        <taxon>Okeania</taxon>
    </lineage>
</organism>
<dbReference type="PANTHER" id="PTHR22802">
    <property type="entry name" value="C-TYPE LECTIN SUPERFAMILY MEMBER"/>
    <property type="match status" value="1"/>
</dbReference>
<evidence type="ECO:0000313" key="2">
    <source>
        <dbReference type="EMBL" id="RQH42177.1"/>
    </source>
</evidence>
<dbReference type="Gene3D" id="3.10.100.10">
    <property type="entry name" value="Mannose-Binding Protein A, subunit A"/>
    <property type="match status" value="1"/>
</dbReference>
<dbReference type="InterPro" id="IPR016186">
    <property type="entry name" value="C-type_lectin-like/link_sf"/>
</dbReference>